<name>A0A1F5IRP0_9BACT</name>
<dbReference type="Proteomes" id="UP000176336">
    <property type="component" value="Unassembled WGS sequence"/>
</dbReference>
<comment type="caution">
    <text evidence="2">The sequence shown here is derived from an EMBL/GenBank/DDBJ whole genome shotgun (WGS) entry which is preliminary data.</text>
</comment>
<keyword evidence="1" id="KW-1133">Transmembrane helix</keyword>
<keyword evidence="1" id="KW-0812">Transmembrane</keyword>
<dbReference type="InterPro" id="IPR027981">
    <property type="entry name" value="DUF4446"/>
</dbReference>
<evidence type="ECO:0000256" key="1">
    <source>
        <dbReference type="SAM" id="Phobius"/>
    </source>
</evidence>
<evidence type="ECO:0008006" key="4">
    <source>
        <dbReference type="Google" id="ProtNLM"/>
    </source>
</evidence>
<accession>A0A1F5IRP0</accession>
<dbReference type="AlphaFoldDB" id="A0A1F5IRP0"/>
<protein>
    <recommendedName>
        <fullName evidence="4">DUF4446 domain-containing protein</fullName>
    </recommendedName>
</protein>
<feature type="transmembrane region" description="Helical" evidence="1">
    <location>
        <begin position="6"/>
        <end position="28"/>
    </location>
</feature>
<evidence type="ECO:0000313" key="2">
    <source>
        <dbReference type="EMBL" id="OGE19044.1"/>
    </source>
</evidence>
<sequence length="162" mass="18335">MYSDWSVFAGLAVTAVFIWLGILSFLIWKQNKFLRSLFPQSGERDIRKKFEEIIRTVESFKGDIAGIESKLKEVQSRGLKHIQRVGLLRFNPYNDTGGNISFSVCLLDNSGSGIVITSLHARSGTRVFGKEIVSGKAKKQELSKEEELVIKNTMTKEYEKDN</sequence>
<keyword evidence="1" id="KW-0472">Membrane</keyword>
<reference evidence="2 3" key="1">
    <citation type="journal article" date="2016" name="Nat. Commun.">
        <title>Thousands of microbial genomes shed light on interconnected biogeochemical processes in an aquifer system.</title>
        <authorList>
            <person name="Anantharaman K."/>
            <person name="Brown C.T."/>
            <person name="Hug L.A."/>
            <person name="Sharon I."/>
            <person name="Castelle C.J."/>
            <person name="Probst A.J."/>
            <person name="Thomas B.C."/>
            <person name="Singh A."/>
            <person name="Wilkins M.J."/>
            <person name="Karaoz U."/>
            <person name="Brodie E.L."/>
            <person name="Williams K.H."/>
            <person name="Hubbard S.S."/>
            <person name="Banfield J.F."/>
        </authorList>
    </citation>
    <scope>NUCLEOTIDE SEQUENCE [LARGE SCALE GENOMIC DNA]</scope>
</reference>
<gene>
    <name evidence="2" type="ORF">A2871_01695</name>
</gene>
<dbReference type="EMBL" id="MFCR01000006">
    <property type="protein sequence ID" value="OGE19044.1"/>
    <property type="molecule type" value="Genomic_DNA"/>
</dbReference>
<proteinExistence type="predicted"/>
<dbReference type="Pfam" id="PF14584">
    <property type="entry name" value="DUF4446"/>
    <property type="match status" value="1"/>
</dbReference>
<organism evidence="2 3">
    <name type="scientific">Candidatus Daviesbacteria bacterium RIFCSPHIGHO2_01_FULL_41_23</name>
    <dbReference type="NCBI Taxonomy" id="1797764"/>
    <lineage>
        <taxon>Bacteria</taxon>
        <taxon>Candidatus Daviesiibacteriota</taxon>
    </lineage>
</organism>
<evidence type="ECO:0000313" key="3">
    <source>
        <dbReference type="Proteomes" id="UP000176336"/>
    </source>
</evidence>